<reference evidence="2 3" key="1">
    <citation type="journal article" date="2019" name="Sci. Rep.">
        <title>Orb-weaving spider Araneus ventricosus genome elucidates the spidroin gene catalogue.</title>
        <authorList>
            <person name="Kono N."/>
            <person name="Nakamura H."/>
            <person name="Ohtoshi R."/>
            <person name="Moran D.A.P."/>
            <person name="Shinohara A."/>
            <person name="Yoshida Y."/>
            <person name="Fujiwara M."/>
            <person name="Mori M."/>
            <person name="Tomita M."/>
            <person name="Arakawa K."/>
        </authorList>
    </citation>
    <scope>NUCLEOTIDE SEQUENCE [LARGE SCALE GENOMIC DNA]</scope>
</reference>
<organism evidence="2 3">
    <name type="scientific">Araneus ventricosus</name>
    <name type="common">Orbweaver spider</name>
    <name type="synonym">Epeira ventricosa</name>
    <dbReference type="NCBI Taxonomy" id="182803"/>
    <lineage>
        <taxon>Eukaryota</taxon>
        <taxon>Metazoa</taxon>
        <taxon>Ecdysozoa</taxon>
        <taxon>Arthropoda</taxon>
        <taxon>Chelicerata</taxon>
        <taxon>Arachnida</taxon>
        <taxon>Araneae</taxon>
        <taxon>Araneomorphae</taxon>
        <taxon>Entelegynae</taxon>
        <taxon>Araneoidea</taxon>
        <taxon>Araneidae</taxon>
        <taxon>Araneus</taxon>
    </lineage>
</organism>
<evidence type="ECO:0000313" key="3">
    <source>
        <dbReference type="Proteomes" id="UP000499080"/>
    </source>
</evidence>
<sequence>MKKLAKQLPSPKTQPHADTQDDDLDPEDLDNQECIICYELGKAELGFQCFMRKILAHFACTYRLGQNPRYTSPMSVRFL</sequence>
<evidence type="ECO:0000256" key="1">
    <source>
        <dbReference type="SAM" id="MobiDB-lite"/>
    </source>
</evidence>
<dbReference type="AlphaFoldDB" id="A0A4Y2AAP0"/>
<proteinExistence type="predicted"/>
<feature type="region of interest" description="Disordered" evidence="1">
    <location>
        <begin position="1"/>
        <end position="26"/>
    </location>
</feature>
<protein>
    <submittedName>
        <fullName evidence="2">Uncharacterized protein</fullName>
    </submittedName>
</protein>
<dbReference type="EMBL" id="BGPR01000009">
    <property type="protein sequence ID" value="GBL76326.1"/>
    <property type="molecule type" value="Genomic_DNA"/>
</dbReference>
<evidence type="ECO:0000313" key="2">
    <source>
        <dbReference type="EMBL" id="GBL76326.1"/>
    </source>
</evidence>
<dbReference type="Proteomes" id="UP000499080">
    <property type="component" value="Unassembled WGS sequence"/>
</dbReference>
<name>A0A4Y2AAP0_ARAVE</name>
<keyword evidence="3" id="KW-1185">Reference proteome</keyword>
<comment type="caution">
    <text evidence="2">The sequence shown here is derived from an EMBL/GenBank/DDBJ whole genome shotgun (WGS) entry which is preliminary data.</text>
</comment>
<accession>A0A4Y2AAP0</accession>
<gene>
    <name evidence="2" type="ORF">AVEN_234568_1</name>
</gene>